<evidence type="ECO:0000313" key="1">
    <source>
        <dbReference type="EMBL" id="ELK06433.1"/>
    </source>
</evidence>
<dbReference type="InterPro" id="IPR027417">
    <property type="entry name" value="P-loop_NTPase"/>
</dbReference>
<gene>
    <name evidence="1" type="ORF">PAL_GLEAN10022638</name>
</gene>
<dbReference type="Gene3D" id="3.30.63.10">
    <property type="entry name" value="Guanylate Kinase phosphate binding domain"/>
    <property type="match status" value="1"/>
</dbReference>
<dbReference type="InParanoid" id="L5K7I3"/>
<dbReference type="STRING" id="9402.L5K7I3"/>
<organism evidence="1 2">
    <name type="scientific">Pteropus alecto</name>
    <name type="common">Black flying fox</name>
    <dbReference type="NCBI Taxonomy" id="9402"/>
    <lineage>
        <taxon>Eukaryota</taxon>
        <taxon>Metazoa</taxon>
        <taxon>Chordata</taxon>
        <taxon>Craniata</taxon>
        <taxon>Vertebrata</taxon>
        <taxon>Euteleostomi</taxon>
        <taxon>Mammalia</taxon>
        <taxon>Eutheria</taxon>
        <taxon>Laurasiatheria</taxon>
        <taxon>Chiroptera</taxon>
        <taxon>Yinpterochiroptera</taxon>
        <taxon>Pteropodoidea</taxon>
        <taxon>Pteropodidae</taxon>
        <taxon>Pteropodinae</taxon>
        <taxon>Pteropus</taxon>
    </lineage>
</organism>
<dbReference type="Gene3D" id="3.40.50.300">
    <property type="entry name" value="P-loop containing nucleotide triphosphate hydrolases"/>
    <property type="match status" value="1"/>
</dbReference>
<dbReference type="EMBL" id="KB031030">
    <property type="protein sequence ID" value="ELK06433.1"/>
    <property type="molecule type" value="Genomic_DNA"/>
</dbReference>
<keyword evidence="2" id="KW-1185">Reference proteome</keyword>
<reference evidence="2" key="1">
    <citation type="journal article" date="2013" name="Science">
        <title>Comparative analysis of bat genomes provides insight into the evolution of flight and immunity.</title>
        <authorList>
            <person name="Zhang G."/>
            <person name="Cowled C."/>
            <person name="Shi Z."/>
            <person name="Huang Z."/>
            <person name="Bishop-Lilly K.A."/>
            <person name="Fang X."/>
            <person name="Wynne J.W."/>
            <person name="Xiong Z."/>
            <person name="Baker M.L."/>
            <person name="Zhao W."/>
            <person name="Tachedjian M."/>
            <person name="Zhu Y."/>
            <person name="Zhou P."/>
            <person name="Jiang X."/>
            <person name="Ng J."/>
            <person name="Yang L."/>
            <person name="Wu L."/>
            <person name="Xiao J."/>
            <person name="Feng Y."/>
            <person name="Chen Y."/>
            <person name="Sun X."/>
            <person name="Zhang Y."/>
            <person name="Marsh G.A."/>
            <person name="Crameri G."/>
            <person name="Broder C.C."/>
            <person name="Frey K.G."/>
            <person name="Wang L.F."/>
            <person name="Wang J."/>
        </authorList>
    </citation>
    <scope>NUCLEOTIDE SEQUENCE [LARGE SCALE GENOMIC DNA]</scope>
</reference>
<name>L5K7I3_PTEAL</name>
<dbReference type="Proteomes" id="UP000010552">
    <property type="component" value="Unassembled WGS sequence"/>
</dbReference>
<sequence>MLKAREGEGGGSTPKAFSDLYLELLLQKLSRLNAMTEDTYIDGSAAPSHIKNPFLSLDPEKFASPAPYTTLLLKKTETDQKEHHLISEEEHLLTRALMEALQQLQKDSELPVRSLL</sequence>
<protein>
    <submittedName>
        <fullName evidence="1">55 kDa erythrocyte membrane protein</fullName>
    </submittedName>
</protein>
<accession>L5K7I3</accession>
<evidence type="ECO:0000313" key="2">
    <source>
        <dbReference type="Proteomes" id="UP000010552"/>
    </source>
</evidence>
<dbReference type="AlphaFoldDB" id="L5K7I3"/>
<proteinExistence type="predicted"/>